<protein>
    <submittedName>
        <fullName evidence="13">Cation efflux protein</fullName>
    </submittedName>
</protein>
<name>A0A836CJ41_9STRA</name>
<gene>
    <name evidence="13" type="ORF">JKP88DRAFT_307919</name>
</gene>
<dbReference type="Pfam" id="PF16916">
    <property type="entry name" value="ZT_dimer"/>
    <property type="match status" value="1"/>
</dbReference>
<keyword evidence="5" id="KW-0864">Zinc transport</keyword>
<feature type="region of interest" description="Disordered" evidence="9">
    <location>
        <begin position="142"/>
        <end position="208"/>
    </location>
</feature>
<evidence type="ECO:0000259" key="12">
    <source>
        <dbReference type="Pfam" id="PF16916"/>
    </source>
</evidence>
<dbReference type="InterPro" id="IPR027469">
    <property type="entry name" value="Cation_efflux_TMD_sf"/>
</dbReference>
<reference evidence="13" key="1">
    <citation type="submission" date="2021-02" db="EMBL/GenBank/DDBJ databases">
        <title>First Annotated Genome of the Yellow-green Alga Tribonema minus.</title>
        <authorList>
            <person name="Mahan K.M."/>
        </authorList>
    </citation>
    <scope>NUCLEOTIDE SEQUENCE</scope>
    <source>
        <strain evidence="13">UTEX B ZZ1240</strain>
    </source>
</reference>
<dbReference type="EMBL" id="JAFCMP010000093">
    <property type="protein sequence ID" value="KAG5187163.1"/>
    <property type="molecule type" value="Genomic_DNA"/>
</dbReference>
<feature type="domain" description="Cation efflux protein transmembrane" evidence="11">
    <location>
        <begin position="8"/>
        <end position="295"/>
    </location>
</feature>
<evidence type="ECO:0000256" key="10">
    <source>
        <dbReference type="SAM" id="Phobius"/>
    </source>
</evidence>
<evidence type="ECO:0000256" key="4">
    <source>
        <dbReference type="ARBA" id="ARBA00022692"/>
    </source>
</evidence>
<evidence type="ECO:0000256" key="9">
    <source>
        <dbReference type="SAM" id="MobiDB-lite"/>
    </source>
</evidence>
<evidence type="ECO:0000313" key="14">
    <source>
        <dbReference type="Proteomes" id="UP000664859"/>
    </source>
</evidence>
<keyword evidence="5" id="KW-0862">Zinc</keyword>
<evidence type="ECO:0000256" key="6">
    <source>
        <dbReference type="ARBA" id="ARBA00022989"/>
    </source>
</evidence>
<evidence type="ECO:0000256" key="7">
    <source>
        <dbReference type="ARBA" id="ARBA00023065"/>
    </source>
</evidence>
<dbReference type="GO" id="GO:0005886">
    <property type="term" value="C:plasma membrane"/>
    <property type="evidence" value="ECO:0007669"/>
    <property type="project" value="TreeGrafter"/>
</dbReference>
<evidence type="ECO:0000256" key="8">
    <source>
        <dbReference type="ARBA" id="ARBA00023136"/>
    </source>
</evidence>
<dbReference type="Gene3D" id="1.20.1510.10">
    <property type="entry name" value="Cation efflux protein transmembrane domain"/>
    <property type="match status" value="1"/>
</dbReference>
<comment type="subcellular location">
    <subcellularLocation>
        <location evidence="1">Membrane</location>
        <topology evidence="1">Multi-pass membrane protein</topology>
    </subcellularLocation>
</comment>
<dbReference type="InterPro" id="IPR050681">
    <property type="entry name" value="CDF/SLC30A"/>
</dbReference>
<dbReference type="AlphaFoldDB" id="A0A836CJ41"/>
<dbReference type="OrthoDB" id="9944568at2759"/>
<proteinExistence type="inferred from homology"/>
<keyword evidence="8 10" id="KW-0472">Membrane</keyword>
<dbReference type="Pfam" id="PF01545">
    <property type="entry name" value="Cation_efflux"/>
    <property type="match status" value="1"/>
</dbReference>
<evidence type="ECO:0000256" key="1">
    <source>
        <dbReference type="ARBA" id="ARBA00004141"/>
    </source>
</evidence>
<feature type="transmembrane region" description="Helical" evidence="10">
    <location>
        <begin position="12"/>
        <end position="34"/>
    </location>
</feature>
<feature type="transmembrane region" description="Helical" evidence="10">
    <location>
        <begin position="74"/>
        <end position="93"/>
    </location>
</feature>
<dbReference type="PANTHER" id="PTHR11562:SF17">
    <property type="entry name" value="RE54080P-RELATED"/>
    <property type="match status" value="1"/>
</dbReference>
<comment type="similarity">
    <text evidence="2">Belongs to the cation diffusion facilitator (CDF) transporter (TC 2.A.4) family. SLC30A subfamily.</text>
</comment>
<keyword evidence="7" id="KW-0406">Ion transport</keyword>
<accession>A0A836CJ41</accession>
<feature type="domain" description="Cation efflux protein cytoplasmic" evidence="12">
    <location>
        <begin position="307"/>
        <end position="357"/>
    </location>
</feature>
<keyword evidence="3" id="KW-0813">Transport</keyword>
<sequence>MAAATKLKRATVFVLIFFVVELVGGIMAGSLAILTDAAHLLTDVSSFILAIIANEIASKPACDKLTYGPVRAEVLSALFSTFLILVLSAVLVYEAVVRIIEFSKGEGEPIDGRLMSIVAALGLVVNLILLFILGHDHGGSGGLSAHDHSHGHAHSSQGHDEHEHHERHGSAESHGREESHSHSSHNHGHEHSDHHAHDAHDHASHGYGSTRDIEAAVTKKQYQAKHAKARNLNVEAAALHAISDLLQSVGVLGAGLIIWYKPEWRLADPLCTLVFVVLVINSTRSLLGHALNILLEGVPEAFDLPVLKSELMGIEGVTDVHCLHIWSLTLGRTVVTAHMKAVDPDMALAAAHALLEKKGVVHSTIQVQRDGCLQSACSHPCVSSVSQCC</sequence>
<comment type="caution">
    <text evidence="13">The sequence shown here is derived from an EMBL/GenBank/DDBJ whole genome shotgun (WGS) entry which is preliminary data.</text>
</comment>
<dbReference type="NCBIfam" id="TIGR01297">
    <property type="entry name" value="CDF"/>
    <property type="match status" value="1"/>
</dbReference>
<evidence type="ECO:0000256" key="5">
    <source>
        <dbReference type="ARBA" id="ARBA00022906"/>
    </source>
</evidence>
<feature type="transmembrane region" description="Helical" evidence="10">
    <location>
        <begin position="114"/>
        <end position="134"/>
    </location>
</feature>
<organism evidence="13 14">
    <name type="scientific">Tribonema minus</name>
    <dbReference type="NCBI Taxonomy" id="303371"/>
    <lineage>
        <taxon>Eukaryota</taxon>
        <taxon>Sar</taxon>
        <taxon>Stramenopiles</taxon>
        <taxon>Ochrophyta</taxon>
        <taxon>PX clade</taxon>
        <taxon>Xanthophyceae</taxon>
        <taxon>Tribonematales</taxon>
        <taxon>Tribonemataceae</taxon>
        <taxon>Tribonema</taxon>
    </lineage>
</organism>
<keyword evidence="4 10" id="KW-0812">Transmembrane</keyword>
<dbReference type="InterPro" id="IPR058533">
    <property type="entry name" value="Cation_efflux_TM"/>
</dbReference>
<dbReference type="PANTHER" id="PTHR11562">
    <property type="entry name" value="CATION EFFLUX PROTEIN/ ZINC TRANSPORTER"/>
    <property type="match status" value="1"/>
</dbReference>
<evidence type="ECO:0000256" key="2">
    <source>
        <dbReference type="ARBA" id="ARBA00008873"/>
    </source>
</evidence>
<evidence type="ECO:0000256" key="3">
    <source>
        <dbReference type="ARBA" id="ARBA00022448"/>
    </source>
</evidence>
<dbReference type="InterPro" id="IPR027470">
    <property type="entry name" value="Cation_efflux_CTD"/>
</dbReference>
<dbReference type="GO" id="GO:0005385">
    <property type="term" value="F:zinc ion transmembrane transporter activity"/>
    <property type="evidence" value="ECO:0007669"/>
    <property type="project" value="TreeGrafter"/>
</dbReference>
<dbReference type="SUPFAM" id="SSF161111">
    <property type="entry name" value="Cation efflux protein transmembrane domain-like"/>
    <property type="match status" value="1"/>
</dbReference>
<keyword evidence="14" id="KW-1185">Reference proteome</keyword>
<dbReference type="Proteomes" id="UP000664859">
    <property type="component" value="Unassembled WGS sequence"/>
</dbReference>
<evidence type="ECO:0000313" key="13">
    <source>
        <dbReference type="EMBL" id="KAG5187163.1"/>
    </source>
</evidence>
<dbReference type="InterPro" id="IPR002524">
    <property type="entry name" value="Cation_efflux"/>
</dbReference>
<evidence type="ECO:0000259" key="11">
    <source>
        <dbReference type="Pfam" id="PF01545"/>
    </source>
</evidence>
<feature type="compositionally biased region" description="Basic and acidic residues" evidence="9">
    <location>
        <begin position="157"/>
        <end position="204"/>
    </location>
</feature>
<keyword evidence="6 10" id="KW-1133">Transmembrane helix</keyword>